<protein>
    <submittedName>
        <fullName evidence="1">Uncharacterized protein</fullName>
    </submittedName>
</protein>
<proteinExistence type="predicted"/>
<accession>A0A328NAJ3</accession>
<sequence>MTISRPAQLAPIRVGRGKAVHLGSLSSITGPDGSPRYVASWCGASGRGDDVRAGEAITAPIDCRTCLRTQPRPIELINASLTGEPTTLPHTGLVVPHTKLRVTDVRRVPGTGGTRARLMLGEHFIGYISSSVHFQPIGGTWIDTTDLAGYAADCRTAAGKTLNVRDVLGTLVREHEAADHRHAIPAAEFDHNNECVGCGTAGHDEPCDPTCPFITGTFGPAVTLRAAAGRLTQHPGKIGYLVRSAIRAAARHLTGSPRCYDLAEATISVLGDHLTEQAEPAFQQMTGGELVTWHGQCAPLRTITVALYAAAARHDGCDIDPTDDFAGIPS</sequence>
<dbReference type="RefSeq" id="WP_258398271.1">
    <property type="nucleotide sequence ID" value="NZ_PYAA01000011.1"/>
</dbReference>
<reference evidence="1 2" key="1">
    <citation type="submission" date="2018-03" db="EMBL/GenBank/DDBJ databases">
        <title>Defining the species Micromonospora saelicesensis and Micromonospora noduli under the framework of genomics.</title>
        <authorList>
            <person name="Riesco R."/>
            <person name="Trujillo M.E."/>
        </authorList>
    </citation>
    <scope>NUCLEOTIDE SEQUENCE [LARGE SCALE GENOMIC DNA]</scope>
    <source>
        <strain evidence="1 2">LAH08</strain>
    </source>
</reference>
<dbReference type="EMBL" id="PYAA01000011">
    <property type="protein sequence ID" value="RAO03072.1"/>
    <property type="molecule type" value="Genomic_DNA"/>
</dbReference>
<comment type="caution">
    <text evidence="1">The sequence shown here is derived from an EMBL/GenBank/DDBJ whole genome shotgun (WGS) entry which is preliminary data.</text>
</comment>
<evidence type="ECO:0000313" key="1">
    <source>
        <dbReference type="EMBL" id="RAO03072.1"/>
    </source>
</evidence>
<dbReference type="AlphaFoldDB" id="A0A328NAJ3"/>
<gene>
    <name evidence="1" type="ORF">LAH08_02082</name>
</gene>
<organism evidence="1 2">
    <name type="scientific">Micromonospora noduli</name>
    <dbReference type="NCBI Taxonomy" id="709876"/>
    <lineage>
        <taxon>Bacteria</taxon>
        <taxon>Bacillati</taxon>
        <taxon>Actinomycetota</taxon>
        <taxon>Actinomycetes</taxon>
        <taxon>Micromonosporales</taxon>
        <taxon>Micromonosporaceae</taxon>
        <taxon>Micromonospora</taxon>
    </lineage>
</organism>
<name>A0A328NAJ3_9ACTN</name>
<evidence type="ECO:0000313" key="2">
    <source>
        <dbReference type="Proteomes" id="UP000248966"/>
    </source>
</evidence>
<dbReference type="Proteomes" id="UP000248966">
    <property type="component" value="Unassembled WGS sequence"/>
</dbReference>